<dbReference type="PANTHER" id="PTHR43491:SF1">
    <property type="entry name" value="UDP-N-ACETYL-D-MANNOSAMINE DEHYDROGENASE"/>
    <property type="match status" value="1"/>
</dbReference>
<dbReference type="GO" id="GO:0051287">
    <property type="term" value="F:NAD binding"/>
    <property type="evidence" value="ECO:0007669"/>
    <property type="project" value="InterPro"/>
</dbReference>
<dbReference type="GO" id="GO:0016628">
    <property type="term" value="F:oxidoreductase activity, acting on the CH-CH group of donors, NAD or NADP as acceptor"/>
    <property type="evidence" value="ECO:0007669"/>
    <property type="project" value="InterPro"/>
</dbReference>
<dbReference type="InterPro" id="IPR001732">
    <property type="entry name" value="UDP-Glc/GDP-Man_DH_N"/>
</dbReference>
<keyword evidence="2" id="KW-0520">NAD</keyword>
<protein>
    <submittedName>
        <fullName evidence="5">UDP-N-acetyl-D-glucosamine dehydrogenase</fullName>
    </submittedName>
</protein>
<evidence type="ECO:0000313" key="6">
    <source>
        <dbReference type="Proteomes" id="UP001163687"/>
    </source>
</evidence>
<evidence type="ECO:0000256" key="2">
    <source>
        <dbReference type="ARBA" id="ARBA00023027"/>
    </source>
</evidence>
<evidence type="ECO:0000256" key="3">
    <source>
        <dbReference type="PIRNR" id="PIRNR000124"/>
    </source>
</evidence>
<dbReference type="InterPro" id="IPR008927">
    <property type="entry name" value="6-PGluconate_DH-like_C_sf"/>
</dbReference>
<dbReference type="PANTHER" id="PTHR43491">
    <property type="entry name" value="UDP-N-ACETYL-D-MANNOSAMINE DEHYDROGENASE"/>
    <property type="match status" value="1"/>
</dbReference>
<dbReference type="Pfam" id="PF00984">
    <property type="entry name" value="UDPG_MGDP_dh"/>
    <property type="match status" value="1"/>
</dbReference>
<gene>
    <name evidence="5" type="ORF">caldi_14640</name>
</gene>
<dbReference type="KEGG" id="cmic:caldi_14640"/>
<sequence length="418" mass="46021">MEYARGGYQVLGIDVDVDKVSAIKTGKSYIQDVPSELVSSLVQQGLLRAMDDFATVGEMDVVFICVPTPCTRSKQPDTAYISQAAHELSSRLRSGQLVVLRSTSYPGTTREIVRPALEASGLRVGEDVFLAFAPERVDPGRKSPSFREVPVLVGADDSESRELAALALSAVTDQVVPVSSTTVAEMAKLLENVFRNVNIALVNQLALLCDRMGIDVWEVIRAAATKPYGFMPFSPGMVGGHCIPVDPYYLAWKAKEYDFHMDFIEIAARINEDMPYYIAERVLLLLNGRFQGRVPRILVLGVTFKRDVADLRYSPATKLIELLLQRGVWVEYHDPFVDTLVVGTQRLTSTPLSVESVRSADCIIIATDHTHVDYQLVLDNGTLVFDVRNATHGMAGRAEVIRLGDGRSWRAISNVTGA</sequence>
<dbReference type="GO" id="GO:0000271">
    <property type="term" value="P:polysaccharide biosynthetic process"/>
    <property type="evidence" value="ECO:0007669"/>
    <property type="project" value="InterPro"/>
</dbReference>
<dbReference type="Pfam" id="PF03720">
    <property type="entry name" value="UDPG_MGDP_dh_C"/>
    <property type="match status" value="1"/>
</dbReference>
<keyword evidence="1" id="KW-0560">Oxidoreductase</keyword>
<dbReference type="Pfam" id="PF03721">
    <property type="entry name" value="UDPG_MGDP_dh_N"/>
    <property type="match status" value="1"/>
</dbReference>
<evidence type="ECO:0000256" key="1">
    <source>
        <dbReference type="ARBA" id="ARBA00023002"/>
    </source>
</evidence>
<dbReference type="SMART" id="SM00984">
    <property type="entry name" value="UDPG_MGDP_dh_C"/>
    <property type="match status" value="1"/>
</dbReference>
<dbReference type="Proteomes" id="UP001163687">
    <property type="component" value="Chromosome"/>
</dbReference>
<accession>A0AA35CJD1</accession>
<dbReference type="SUPFAM" id="SSF52413">
    <property type="entry name" value="UDP-glucose/GDP-mannose dehydrogenase C-terminal domain"/>
    <property type="match status" value="1"/>
</dbReference>
<dbReference type="InterPro" id="IPR036291">
    <property type="entry name" value="NAD(P)-bd_dom_sf"/>
</dbReference>
<dbReference type="InterPro" id="IPR017476">
    <property type="entry name" value="UDP-Glc/GDP-Man"/>
</dbReference>
<dbReference type="GO" id="GO:0016616">
    <property type="term" value="F:oxidoreductase activity, acting on the CH-OH group of donors, NAD or NADP as acceptor"/>
    <property type="evidence" value="ECO:0007669"/>
    <property type="project" value="InterPro"/>
</dbReference>
<organism evidence="5 6">
    <name type="scientific">Caldinitratiruptor microaerophilus</name>
    <dbReference type="NCBI Taxonomy" id="671077"/>
    <lineage>
        <taxon>Bacteria</taxon>
        <taxon>Bacillati</taxon>
        <taxon>Bacillota</taxon>
        <taxon>Clostridia</taxon>
        <taxon>Eubacteriales</taxon>
        <taxon>Symbiobacteriaceae</taxon>
        <taxon>Caldinitratiruptor</taxon>
    </lineage>
</organism>
<dbReference type="SUPFAM" id="SSF48179">
    <property type="entry name" value="6-phosphogluconate dehydrogenase C-terminal domain-like"/>
    <property type="match status" value="1"/>
</dbReference>
<dbReference type="PIRSF" id="PIRSF500136">
    <property type="entry name" value="UDP_ManNAc_DH"/>
    <property type="match status" value="1"/>
</dbReference>
<dbReference type="AlphaFoldDB" id="A0AA35CJD1"/>
<feature type="domain" description="UDP-glucose/GDP-mannose dehydrogenase C-terminal" evidence="4">
    <location>
        <begin position="298"/>
        <end position="393"/>
    </location>
</feature>
<reference evidence="5" key="1">
    <citation type="submission" date="2022-03" db="EMBL/GenBank/DDBJ databases">
        <title>Complete genome sequence of Caldinitratiruptor microaerophilus.</title>
        <authorList>
            <person name="Mukaiyama R."/>
            <person name="Nishiyama T."/>
            <person name="Ueda K."/>
        </authorList>
    </citation>
    <scope>NUCLEOTIDE SEQUENCE</scope>
    <source>
        <strain evidence="5">JCM 16183</strain>
    </source>
</reference>
<dbReference type="EMBL" id="AP025628">
    <property type="protein sequence ID" value="BDG60374.1"/>
    <property type="molecule type" value="Genomic_DNA"/>
</dbReference>
<keyword evidence="6" id="KW-1185">Reference proteome</keyword>
<evidence type="ECO:0000259" key="4">
    <source>
        <dbReference type="SMART" id="SM00984"/>
    </source>
</evidence>
<evidence type="ECO:0000313" key="5">
    <source>
        <dbReference type="EMBL" id="BDG60374.1"/>
    </source>
</evidence>
<name>A0AA35CJD1_9FIRM</name>
<dbReference type="InterPro" id="IPR036220">
    <property type="entry name" value="UDP-Glc/GDP-Man_DH_C_sf"/>
</dbReference>
<dbReference type="InterPro" id="IPR014026">
    <property type="entry name" value="UDP-Glc/GDP-Man_DH_dimer"/>
</dbReference>
<dbReference type="InterPro" id="IPR014027">
    <property type="entry name" value="UDP-Glc/GDP-Man_DH_C"/>
</dbReference>
<dbReference type="NCBIfam" id="TIGR03026">
    <property type="entry name" value="NDP-sugDHase"/>
    <property type="match status" value="1"/>
</dbReference>
<comment type="similarity">
    <text evidence="3">Belongs to the UDP-glucose/GDP-mannose dehydrogenase family.</text>
</comment>
<dbReference type="Gene3D" id="3.40.50.720">
    <property type="entry name" value="NAD(P)-binding Rossmann-like Domain"/>
    <property type="match status" value="2"/>
</dbReference>
<dbReference type="InterPro" id="IPR028359">
    <property type="entry name" value="UDP_ManNAc/GlcNAc_DH"/>
</dbReference>
<dbReference type="PIRSF" id="PIRSF000124">
    <property type="entry name" value="UDPglc_GDPman_dh"/>
    <property type="match status" value="1"/>
</dbReference>
<dbReference type="SUPFAM" id="SSF51735">
    <property type="entry name" value="NAD(P)-binding Rossmann-fold domains"/>
    <property type="match status" value="1"/>
</dbReference>
<proteinExistence type="inferred from homology"/>